<dbReference type="PATRIC" id="fig|398512.5.peg.1707"/>
<gene>
    <name evidence="2" type="ORF">Bccel_1639</name>
</gene>
<keyword evidence="2" id="KW-0808">Transferase</keyword>
<evidence type="ECO:0000313" key="3">
    <source>
        <dbReference type="Proteomes" id="UP000036923"/>
    </source>
</evidence>
<dbReference type="InterPro" id="IPR001296">
    <property type="entry name" value="Glyco_trans_1"/>
</dbReference>
<sequence length="400" mass="45611">MKDILIIAHFTQIPGEYGNGRFNYIAEKIDKSDACVELVTSSFSHRTKTQRIITKHQINDISYKLTMLYEPGYSKNISIERFYSHYIMGKSLKDYLATRKKPDVIYCAVPSLDVAKVATKYAKKNNIRLIIDVQDLWPEAFKMVFNIPLISNIILWPIKKKAEYIYRNADDIVAVSQTYVDRAIKVNKKCKKGHAVFLGTELSYFDNLAKENKALNKVEGEIRLVYIGTLGHSYNLTNVMDALKLVKEKGISNIKFIVIGDGPLKSKFQNYAKEKNVDVEFCGRLDYGKMVSMLLSCDIAVNPIKNGSAGSIINKVGDYAAAGLPVLNTQESSEYRGLVNKYKIGLNCKNDPNDLAKKLLVLYSRNQLRKKMGYNNRRLADMKFDRKYTYSIIVELIKLR</sequence>
<dbReference type="EMBL" id="LGTC01000001">
    <property type="protein sequence ID" value="KNY26377.1"/>
    <property type="molecule type" value="Genomic_DNA"/>
</dbReference>
<proteinExistence type="predicted"/>
<feature type="domain" description="Glycosyl transferase family 1" evidence="1">
    <location>
        <begin position="211"/>
        <end position="378"/>
    </location>
</feature>
<dbReference type="OrthoDB" id="9802525at2"/>
<name>A0A0L6JLU9_9FIRM</name>
<dbReference type="RefSeq" id="WP_036941435.1">
    <property type="nucleotide sequence ID" value="NZ_JQKC01000015.1"/>
</dbReference>
<dbReference type="PANTHER" id="PTHR45947">
    <property type="entry name" value="SULFOQUINOVOSYL TRANSFERASE SQD2"/>
    <property type="match status" value="1"/>
</dbReference>
<dbReference type="AlphaFoldDB" id="A0A0L6JLU9"/>
<evidence type="ECO:0000259" key="1">
    <source>
        <dbReference type="Pfam" id="PF00534"/>
    </source>
</evidence>
<dbReference type="Gene3D" id="3.40.50.2000">
    <property type="entry name" value="Glycogen Phosphorylase B"/>
    <property type="match status" value="2"/>
</dbReference>
<dbReference type="SUPFAM" id="SSF53756">
    <property type="entry name" value="UDP-Glycosyltransferase/glycogen phosphorylase"/>
    <property type="match status" value="1"/>
</dbReference>
<dbReference type="GO" id="GO:0016758">
    <property type="term" value="F:hexosyltransferase activity"/>
    <property type="evidence" value="ECO:0007669"/>
    <property type="project" value="TreeGrafter"/>
</dbReference>
<reference evidence="3" key="1">
    <citation type="submission" date="2015-07" db="EMBL/GenBank/DDBJ databases">
        <title>Near-Complete Genome Sequence of the Cellulolytic Bacterium Bacteroides (Pseudobacteroides) cellulosolvens ATCC 35603.</title>
        <authorList>
            <person name="Dassa B."/>
            <person name="Utturkar S.M."/>
            <person name="Klingeman D.M."/>
            <person name="Hurt R.A."/>
            <person name="Keller M."/>
            <person name="Xu J."/>
            <person name="Reddy Y.H.K."/>
            <person name="Borovok I."/>
            <person name="Grinberg I.R."/>
            <person name="Lamed R."/>
            <person name="Zhivin O."/>
            <person name="Bayer E.A."/>
            <person name="Brown S.D."/>
        </authorList>
    </citation>
    <scope>NUCLEOTIDE SEQUENCE [LARGE SCALE GENOMIC DNA]</scope>
    <source>
        <strain evidence="3">DSM 2933</strain>
    </source>
</reference>
<evidence type="ECO:0000313" key="2">
    <source>
        <dbReference type="EMBL" id="KNY26377.1"/>
    </source>
</evidence>
<dbReference type="PANTHER" id="PTHR45947:SF3">
    <property type="entry name" value="SULFOQUINOVOSYL TRANSFERASE SQD2"/>
    <property type="match status" value="1"/>
</dbReference>
<dbReference type="InterPro" id="IPR050194">
    <property type="entry name" value="Glycosyltransferase_grp1"/>
</dbReference>
<dbReference type="CDD" id="cd03794">
    <property type="entry name" value="GT4_WbuB-like"/>
    <property type="match status" value="1"/>
</dbReference>
<dbReference type="STRING" id="398512.Bccel_1639"/>
<organism evidence="2 3">
    <name type="scientific">Pseudobacteroides cellulosolvens ATCC 35603 = DSM 2933</name>
    <dbReference type="NCBI Taxonomy" id="398512"/>
    <lineage>
        <taxon>Bacteria</taxon>
        <taxon>Bacillati</taxon>
        <taxon>Bacillota</taxon>
        <taxon>Clostridia</taxon>
        <taxon>Eubacteriales</taxon>
        <taxon>Oscillospiraceae</taxon>
        <taxon>Pseudobacteroides</taxon>
    </lineage>
</organism>
<keyword evidence="3" id="KW-1185">Reference proteome</keyword>
<dbReference type="Pfam" id="PF00534">
    <property type="entry name" value="Glycos_transf_1"/>
    <property type="match status" value="1"/>
</dbReference>
<dbReference type="eggNOG" id="COG0438">
    <property type="taxonomic scope" value="Bacteria"/>
</dbReference>
<dbReference type="Proteomes" id="UP000036923">
    <property type="component" value="Unassembled WGS sequence"/>
</dbReference>
<comment type="caution">
    <text evidence="2">The sequence shown here is derived from an EMBL/GenBank/DDBJ whole genome shotgun (WGS) entry which is preliminary data.</text>
</comment>
<protein>
    <submittedName>
        <fullName evidence="2">Glycosyl transferase group 1</fullName>
    </submittedName>
</protein>
<accession>A0A0L6JLU9</accession>